<dbReference type="Gene3D" id="3.10.100.10">
    <property type="entry name" value="Mannose-Binding Protein A, subunit A"/>
    <property type="match status" value="1"/>
</dbReference>
<dbReference type="Pfam" id="PF00059">
    <property type="entry name" value="Lectin_C"/>
    <property type="match status" value="1"/>
</dbReference>
<dbReference type="OMA" id="HYNIVET"/>
<name>A0A3B4UBB1_SERDU</name>
<dbReference type="GeneTree" id="ENSGT00940000177646"/>
<proteinExistence type="predicted"/>
<dbReference type="SUPFAM" id="SSF56436">
    <property type="entry name" value="C-type lectin-like"/>
    <property type="match status" value="1"/>
</dbReference>
<dbReference type="Ensembl" id="ENSSDUT00000016244.1">
    <property type="protein sequence ID" value="ENSSDUP00000015956.1"/>
    <property type="gene ID" value="ENSSDUG00000011633.1"/>
</dbReference>
<reference evidence="2" key="2">
    <citation type="submission" date="2025-09" db="UniProtKB">
        <authorList>
            <consortium name="Ensembl"/>
        </authorList>
    </citation>
    <scope>IDENTIFICATION</scope>
</reference>
<dbReference type="CDD" id="cd00037">
    <property type="entry name" value="CLECT"/>
    <property type="match status" value="1"/>
</dbReference>
<dbReference type="PANTHER" id="PTHR45784">
    <property type="entry name" value="C-TYPE LECTIN DOMAIN FAMILY 20 MEMBER A-RELATED"/>
    <property type="match status" value="1"/>
</dbReference>
<evidence type="ECO:0000313" key="2">
    <source>
        <dbReference type="Ensembl" id="ENSSDUP00000015956.1"/>
    </source>
</evidence>
<dbReference type="PROSITE" id="PS50041">
    <property type="entry name" value="C_TYPE_LECTIN_2"/>
    <property type="match status" value="1"/>
</dbReference>
<dbReference type="AlphaFoldDB" id="A0A3B4UBB1"/>
<organism evidence="2 3">
    <name type="scientific">Seriola dumerili</name>
    <name type="common">Greater amberjack</name>
    <name type="synonym">Caranx dumerili</name>
    <dbReference type="NCBI Taxonomy" id="41447"/>
    <lineage>
        <taxon>Eukaryota</taxon>
        <taxon>Metazoa</taxon>
        <taxon>Chordata</taxon>
        <taxon>Craniata</taxon>
        <taxon>Vertebrata</taxon>
        <taxon>Euteleostomi</taxon>
        <taxon>Actinopterygii</taxon>
        <taxon>Neopterygii</taxon>
        <taxon>Teleostei</taxon>
        <taxon>Neoteleostei</taxon>
        <taxon>Acanthomorphata</taxon>
        <taxon>Carangaria</taxon>
        <taxon>Carangiformes</taxon>
        <taxon>Carangidae</taxon>
        <taxon>Seriola</taxon>
    </lineage>
</organism>
<evidence type="ECO:0000313" key="3">
    <source>
        <dbReference type="Proteomes" id="UP000261420"/>
    </source>
</evidence>
<dbReference type="InterPro" id="IPR001304">
    <property type="entry name" value="C-type_lectin-like"/>
</dbReference>
<feature type="domain" description="C-type lectin" evidence="1">
    <location>
        <begin position="9"/>
        <end position="123"/>
    </location>
</feature>
<dbReference type="Proteomes" id="UP000261420">
    <property type="component" value="Unplaced"/>
</dbReference>
<evidence type="ECO:0000259" key="1">
    <source>
        <dbReference type="PROSITE" id="PS50041"/>
    </source>
</evidence>
<dbReference type="InterPro" id="IPR016187">
    <property type="entry name" value="CTDL_fold"/>
</dbReference>
<keyword evidence="3" id="KW-1185">Reference proteome</keyword>
<accession>A0A3B4UBB1</accession>
<dbReference type="PANTHER" id="PTHR45784:SF3">
    <property type="entry name" value="C-TYPE LECTIN DOMAIN FAMILY 4 MEMBER K-LIKE-RELATED"/>
    <property type="match status" value="1"/>
</dbReference>
<sequence>GREQLLQKHRSNHYNIVETEMTWDDAKSNCEVQSSNLAIIPDNKTNSEISQLLENFTEVWIGLSKTRSWYWLTTGTTKAYTLMNWQSGRPNDLDGWESCGAVVVKDGTWTDEQCDVAYPFFCIGGRNQ</sequence>
<protein>
    <recommendedName>
        <fullName evidence="1">C-type lectin domain-containing protein</fullName>
    </recommendedName>
</protein>
<reference evidence="2" key="1">
    <citation type="submission" date="2025-08" db="UniProtKB">
        <authorList>
            <consortium name="Ensembl"/>
        </authorList>
    </citation>
    <scope>IDENTIFICATION</scope>
</reference>
<dbReference type="SMART" id="SM00034">
    <property type="entry name" value="CLECT"/>
    <property type="match status" value="1"/>
</dbReference>
<dbReference type="InterPro" id="IPR016186">
    <property type="entry name" value="C-type_lectin-like/link_sf"/>
</dbReference>